<feature type="transmembrane region" description="Helical" evidence="11">
    <location>
        <begin position="313"/>
        <end position="340"/>
    </location>
</feature>
<dbReference type="InterPro" id="IPR017452">
    <property type="entry name" value="GPCR_Rhodpsn_7TM"/>
</dbReference>
<feature type="domain" description="G-protein coupled receptors family 1 profile" evidence="12">
    <location>
        <begin position="63"/>
        <end position="338"/>
    </location>
</feature>
<dbReference type="OrthoDB" id="6340946at2759"/>
<reference evidence="13 14" key="1">
    <citation type="journal article" date="2011" name="Science">
        <title>The ecoresponsive genome of Daphnia pulex.</title>
        <authorList>
            <person name="Colbourne J.K."/>
            <person name="Pfrender M.E."/>
            <person name="Gilbert D."/>
            <person name="Thomas W.K."/>
            <person name="Tucker A."/>
            <person name="Oakley T.H."/>
            <person name="Tokishita S."/>
            <person name="Aerts A."/>
            <person name="Arnold G.J."/>
            <person name="Basu M.K."/>
            <person name="Bauer D.J."/>
            <person name="Caceres C.E."/>
            <person name="Carmel L."/>
            <person name="Casola C."/>
            <person name="Choi J.H."/>
            <person name="Detter J.C."/>
            <person name="Dong Q."/>
            <person name="Dusheyko S."/>
            <person name="Eads B.D."/>
            <person name="Frohlich T."/>
            <person name="Geiler-Samerotte K.A."/>
            <person name="Gerlach D."/>
            <person name="Hatcher P."/>
            <person name="Jogdeo S."/>
            <person name="Krijgsveld J."/>
            <person name="Kriventseva E.V."/>
            <person name="Kultz D."/>
            <person name="Laforsch C."/>
            <person name="Lindquist E."/>
            <person name="Lopez J."/>
            <person name="Manak J.R."/>
            <person name="Muller J."/>
            <person name="Pangilinan J."/>
            <person name="Patwardhan R.P."/>
            <person name="Pitluck S."/>
            <person name="Pritham E.J."/>
            <person name="Rechtsteiner A."/>
            <person name="Rho M."/>
            <person name="Rogozin I.B."/>
            <person name="Sakarya O."/>
            <person name="Salamov A."/>
            <person name="Schaack S."/>
            <person name="Shapiro H."/>
            <person name="Shiga Y."/>
            <person name="Skalitzky C."/>
            <person name="Smith Z."/>
            <person name="Souvorov A."/>
            <person name="Sung W."/>
            <person name="Tang Z."/>
            <person name="Tsuchiya D."/>
            <person name="Tu H."/>
            <person name="Vos H."/>
            <person name="Wang M."/>
            <person name="Wolf Y.I."/>
            <person name="Yamagata H."/>
            <person name="Yamada T."/>
            <person name="Ye Y."/>
            <person name="Shaw J.R."/>
            <person name="Andrews J."/>
            <person name="Crease T.J."/>
            <person name="Tang H."/>
            <person name="Lucas S.M."/>
            <person name="Robertson H.M."/>
            <person name="Bork P."/>
            <person name="Koonin E.V."/>
            <person name="Zdobnov E.M."/>
            <person name="Grigoriev I.V."/>
            <person name="Lynch M."/>
            <person name="Boore J.L."/>
        </authorList>
    </citation>
    <scope>NUCLEOTIDE SEQUENCE [LARGE SCALE GENOMIC DNA]</scope>
</reference>
<evidence type="ECO:0000313" key="13">
    <source>
        <dbReference type="EMBL" id="EFX72995.1"/>
    </source>
</evidence>
<evidence type="ECO:0000256" key="2">
    <source>
        <dbReference type="ARBA" id="ARBA00010663"/>
    </source>
</evidence>
<dbReference type="AlphaFoldDB" id="E9H5I0"/>
<feature type="transmembrane region" description="Helical" evidence="11">
    <location>
        <begin position="121"/>
        <end position="145"/>
    </location>
</feature>
<dbReference type="PROSITE" id="PS50262">
    <property type="entry name" value="G_PROTEIN_RECEP_F1_2"/>
    <property type="match status" value="1"/>
</dbReference>
<dbReference type="PhylomeDB" id="E9H5I0"/>
<dbReference type="CDD" id="cd00637">
    <property type="entry name" value="7tm_classA_rhodopsin-like"/>
    <property type="match status" value="1"/>
</dbReference>
<dbReference type="GO" id="GO:0005886">
    <property type="term" value="C:plasma membrane"/>
    <property type="evidence" value="ECO:0000318"/>
    <property type="project" value="GO_Central"/>
</dbReference>
<dbReference type="GO" id="GO:0030594">
    <property type="term" value="F:neurotransmitter receptor activity"/>
    <property type="evidence" value="ECO:0000318"/>
    <property type="project" value="GO_Central"/>
</dbReference>
<dbReference type="GO" id="GO:0004993">
    <property type="term" value="F:G protein-coupled serotonin receptor activity"/>
    <property type="evidence" value="ECO:0000318"/>
    <property type="project" value="GO_Central"/>
</dbReference>
<accession>E9H5I0</accession>
<dbReference type="HOGENOM" id="CLU_055342_1_0_1"/>
<dbReference type="PANTHER" id="PTHR24246">
    <property type="entry name" value="OLFACTORY RECEPTOR AND ADENOSINE RECEPTOR"/>
    <property type="match status" value="1"/>
</dbReference>
<dbReference type="GO" id="GO:0007187">
    <property type="term" value="P:G protein-coupled receptor signaling pathway, coupled to cyclic nucleotide second messenger"/>
    <property type="evidence" value="ECO:0000318"/>
    <property type="project" value="GO_Central"/>
</dbReference>
<keyword evidence="10" id="KW-0807">Transducer</keyword>
<dbReference type="GO" id="GO:0007268">
    <property type="term" value="P:chemical synaptic transmission"/>
    <property type="evidence" value="ECO:0000318"/>
    <property type="project" value="GO_Central"/>
</dbReference>
<gene>
    <name evidence="13" type="ORF">DAPPUDRAFT_325767</name>
</gene>
<feature type="transmembrane region" description="Helical" evidence="11">
    <location>
        <begin position="157"/>
        <end position="178"/>
    </location>
</feature>
<keyword evidence="5 11" id="KW-1133">Transmembrane helix</keyword>
<dbReference type="SUPFAM" id="SSF81321">
    <property type="entry name" value="Family A G protein-coupled receptor-like"/>
    <property type="match status" value="1"/>
</dbReference>
<keyword evidence="9" id="KW-0325">Glycoprotein</keyword>
<keyword evidence="14" id="KW-1185">Reference proteome</keyword>
<keyword evidence="6" id="KW-0297">G-protein coupled receptor</keyword>
<evidence type="ECO:0000313" key="14">
    <source>
        <dbReference type="Proteomes" id="UP000000305"/>
    </source>
</evidence>
<feature type="transmembrane region" description="Helical" evidence="11">
    <location>
        <begin position="84"/>
        <end position="101"/>
    </location>
</feature>
<proteinExistence type="inferred from homology"/>
<feature type="transmembrane region" description="Helical" evidence="11">
    <location>
        <begin position="198"/>
        <end position="222"/>
    </location>
</feature>
<sequence length="373" mass="42419">MSEHHQQLVISNASVDMWKNCDGIPPTTFKNDLFSQFQIEHPLYNSQVFFIFRVLAITAGVPIHLLVTFVILRTRQLYNPRNAFWLGNIACHFATLVMGAFEYWTVVVPSVGQTNEIVCQIYSLLVGYPYTSLLMSLLLATADRWFAISNPIKHRKYVTVAGVAGCLVVSWLLVFFILTSPYWTGRVRLLPCTVNSDVMKWIMLSHFVTVAFIIIAQVKVYIRTRQYLRFKAHRPIDVHQPLDYLVSSNSSSARPDEYFVHLPDKTICRLELEASVTLFCGVASLIVCALPLAFVFLALILCKIGLDSIQCDVATVLALIPYAREMLLLHSVISPLLYVLRSREFAKALRRTLPRCSIIQQRRCASPVELQNF</sequence>
<dbReference type="InParanoid" id="E9H5I0"/>
<dbReference type="Gene3D" id="1.20.1070.10">
    <property type="entry name" value="Rhodopsin 7-helix transmembrane proteins"/>
    <property type="match status" value="1"/>
</dbReference>
<evidence type="ECO:0000256" key="9">
    <source>
        <dbReference type="ARBA" id="ARBA00023180"/>
    </source>
</evidence>
<dbReference type="EMBL" id="GL732594">
    <property type="protein sequence ID" value="EFX72995.1"/>
    <property type="molecule type" value="Genomic_DNA"/>
</dbReference>
<dbReference type="Proteomes" id="UP000000305">
    <property type="component" value="Unassembled WGS sequence"/>
</dbReference>
<evidence type="ECO:0000256" key="5">
    <source>
        <dbReference type="ARBA" id="ARBA00022989"/>
    </source>
</evidence>
<name>E9H5I0_DAPPU</name>
<evidence type="ECO:0000256" key="7">
    <source>
        <dbReference type="ARBA" id="ARBA00023136"/>
    </source>
</evidence>
<dbReference type="GO" id="GO:0030425">
    <property type="term" value="C:dendrite"/>
    <property type="evidence" value="ECO:0000318"/>
    <property type="project" value="GO_Central"/>
</dbReference>
<dbReference type="GO" id="GO:0045202">
    <property type="term" value="C:synapse"/>
    <property type="evidence" value="ECO:0007669"/>
    <property type="project" value="GOC"/>
</dbReference>
<keyword evidence="7 11" id="KW-0472">Membrane</keyword>
<dbReference type="Pfam" id="PF00001">
    <property type="entry name" value="7tm_1"/>
    <property type="match status" value="1"/>
</dbReference>
<keyword evidence="3" id="KW-1003">Cell membrane</keyword>
<evidence type="ECO:0000256" key="6">
    <source>
        <dbReference type="ARBA" id="ARBA00023040"/>
    </source>
</evidence>
<dbReference type="FunFam" id="1.20.1070.10:FF:000503">
    <property type="entry name" value="Uncharacterized protein"/>
    <property type="match status" value="1"/>
</dbReference>
<feature type="transmembrane region" description="Helical" evidence="11">
    <location>
        <begin position="276"/>
        <end position="301"/>
    </location>
</feature>
<dbReference type="KEGG" id="dpx:DAPPUDRAFT_325767"/>
<evidence type="ECO:0000256" key="11">
    <source>
        <dbReference type="SAM" id="Phobius"/>
    </source>
</evidence>
<evidence type="ECO:0000256" key="10">
    <source>
        <dbReference type="ARBA" id="ARBA00023224"/>
    </source>
</evidence>
<dbReference type="GO" id="GO:0007188">
    <property type="term" value="P:adenylate cyclase-modulating G protein-coupled receptor signaling pathway"/>
    <property type="evidence" value="ECO:0000318"/>
    <property type="project" value="GO_Central"/>
</dbReference>
<dbReference type="PANTHER" id="PTHR24246:SF27">
    <property type="entry name" value="ADENOSINE RECEPTOR, ISOFORM A"/>
    <property type="match status" value="1"/>
</dbReference>
<evidence type="ECO:0000256" key="8">
    <source>
        <dbReference type="ARBA" id="ARBA00023170"/>
    </source>
</evidence>
<comment type="subcellular location">
    <subcellularLocation>
        <location evidence="1">Cell membrane</location>
        <topology evidence="1">Multi-pass membrane protein</topology>
    </subcellularLocation>
</comment>
<evidence type="ECO:0000259" key="12">
    <source>
        <dbReference type="PROSITE" id="PS50262"/>
    </source>
</evidence>
<keyword evidence="8" id="KW-0675">Receptor</keyword>
<evidence type="ECO:0000256" key="4">
    <source>
        <dbReference type="ARBA" id="ARBA00022692"/>
    </source>
</evidence>
<evidence type="ECO:0000256" key="3">
    <source>
        <dbReference type="ARBA" id="ARBA00022475"/>
    </source>
</evidence>
<protein>
    <recommendedName>
        <fullName evidence="12">G-protein coupled receptors family 1 profile domain-containing protein</fullName>
    </recommendedName>
</protein>
<evidence type="ECO:0000256" key="1">
    <source>
        <dbReference type="ARBA" id="ARBA00004651"/>
    </source>
</evidence>
<comment type="similarity">
    <text evidence="2">Belongs to the G-protein coupled receptor 1 family.</text>
</comment>
<feature type="transmembrane region" description="Helical" evidence="11">
    <location>
        <begin position="50"/>
        <end position="72"/>
    </location>
</feature>
<organism evidence="13 14">
    <name type="scientific">Daphnia pulex</name>
    <name type="common">Water flea</name>
    <dbReference type="NCBI Taxonomy" id="6669"/>
    <lineage>
        <taxon>Eukaryota</taxon>
        <taxon>Metazoa</taxon>
        <taxon>Ecdysozoa</taxon>
        <taxon>Arthropoda</taxon>
        <taxon>Crustacea</taxon>
        <taxon>Branchiopoda</taxon>
        <taxon>Diplostraca</taxon>
        <taxon>Cladocera</taxon>
        <taxon>Anomopoda</taxon>
        <taxon>Daphniidae</taxon>
        <taxon>Daphnia</taxon>
    </lineage>
</organism>
<dbReference type="InterPro" id="IPR000276">
    <property type="entry name" value="GPCR_Rhodpsn"/>
</dbReference>
<keyword evidence="4 11" id="KW-0812">Transmembrane</keyword>